<dbReference type="InterPro" id="IPR010982">
    <property type="entry name" value="Lambda_DNA-bd_dom_sf"/>
</dbReference>
<gene>
    <name evidence="2" type="ORF">IMCC3135_28460</name>
</gene>
<reference evidence="2 3" key="1">
    <citation type="submission" date="2016-12" db="EMBL/GenBank/DDBJ databases">
        <authorList>
            <person name="Song W.-J."/>
            <person name="Kurnit D.M."/>
        </authorList>
    </citation>
    <scope>NUCLEOTIDE SEQUENCE [LARGE SCALE GENOMIC DNA]</scope>
    <source>
        <strain evidence="2 3">IMCC3135</strain>
    </source>
</reference>
<accession>A0A2Z2P7C1</accession>
<sequence>MTKKVAAKRSPVVFPKNRKILEQLGENIRLACKRRAYTQTLISERTGLGRLTIRKIEQGDPTVSIGHYVAVLSVLGLVEDFAQVANDDELGRKLQDIKLLGEQKRHSQ</sequence>
<dbReference type="AlphaFoldDB" id="A0A2Z2P7C1"/>
<feature type="domain" description="HTH cro/C1-type" evidence="1">
    <location>
        <begin position="28"/>
        <end position="81"/>
    </location>
</feature>
<dbReference type="SUPFAM" id="SSF47413">
    <property type="entry name" value="lambda repressor-like DNA-binding domains"/>
    <property type="match status" value="1"/>
</dbReference>
<dbReference type="EMBL" id="CP018632">
    <property type="protein sequence ID" value="ASJ75744.1"/>
    <property type="molecule type" value="Genomic_DNA"/>
</dbReference>
<name>A0A2Z2P7C1_9GAMM</name>
<proteinExistence type="predicted"/>
<dbReference type="Proteomes" id="UP000250079">
    <property type="component" value="Chromosome"/>
</dbReference>
<organism evidence="2 3">
    <name type="scientific">Granulosicoccus antarcticus IMCC3135</name>
    <dbReference type="NCBI Taxonomy" id="1192854"/>
    <lineage>
        <taxon>Bacteria</taxon>
        <taxon>Pseudomonadati</taxon>
        <taxon>Pseudomonadota</taxon>
        <taxon>Gammaproteobacteria</taxon>
        <taxon>Chromatiales</taxon>
        <taxon>Granulosicoccaceae</taxon>
        <taxon>Granulosicoccus</taxon>
    </lineage>
</organism>
<protein>
    <recommendedName>
        <fullName evidence="1">HTH cro/C1-type domain-containing protein</fullName>
    </recommendedName>
</protein>
<dbReference type="CDD" id="cd00093">
    <property type="entry name" value="HTH_XRE"/>
    <property type="match status" value="1"/>
</dbReference>
<dbReference type="PROSITE" id="PS50943">
    <property type="entry name" value="HTH_CROC1"/>
    <property type="match status" value="1"/>
</dbReference>
<evidence type="ECO:0000313" key="3">
    <source>
        <dbReference type="Proteomes" id="UP000250079"/>
    </source>
</evidence>
<dbReference type="GO" id="GO:0003677">
    <property type="term" value="F:DNA binding"/>
    <property type="evidence" value="ECO:0007669"/>
    <property type="project" value="InterPro"/>
</dbReference>
<dbReference type="Gene3D" id="1.10.260.40">
    <property type="entry name" value="lambda repressor-like DNA-binding domains"/>
    <property type="match status" value="1"/>
</dbReference>
<keyword evidence="3" id="KW-1185">Reference proteome</keyword>
<evidence type="ECO:0000313" key="2">
    <source>
        <dbReference type="EMBL" id="ASJ75744.1"/>
    </source>
</evidence>
<dbReference type="InterPro" id="IPR001387">
    <property type="entry name" value="Cro/C1-type_HTH"/>
</dbReference>
<dbReference type="KEGG" id="gai:IMCC3135_28460"/>
<evidence type="ECO:0000259" key="1">
    <source>
        <dbReference type="PROSITE" id="PS50943"/>
    </source>
</evidence>
<dbReference type="RefSeq" id="WP_088920616.1">
    <property type="nucleotide sequence ID" value="NZ_CP018632.1"/>
</dbReference>
<dbReference type="OrthoDB" id="5422231at2"/>